<keyword evidence="2" id="KW-1185">Reference proteome</keyword>
<proteinExistence type="predicted"/>
<dbReference type="AlphaFoldDB" id="A0AAV5TA72"/>
<sequence>MHPSKVFAPDEPSLQEELLMMEQSTSSAFQCTQQLRSKLEEAILNINVLTDAKSRLEADLCKAKKDIQTKEADLVRAYEEIRETRMTANRTYHQAAEYRYELDRIREENRNYVIQHAYLKKKEVEDETPRAVLTLMRRGKKRSALSFPLPENHPHYPLILMKSRSQ</sequence>
<gene>
    <name evidence="1" type="ORF">PENTCL1PPCAC_10711</name>
</gene>
<comment type="caution">
    <text evidence="1">The sequence shown here is derived from an EMBL/GenBank/DDBJ whole genome shotgun (WGS) entry which is preliminary data.</text>
</comment>
<dbReference type="Proteomes" id="UP001432027">
    <property type="component" value="Unassembled WGS sequence"/>
</dbReference>
<organism evidence="1 2">
    <name type="scientific">Pristionchus entomophagus</name>
    <dbReference type="NCBI Taxonomy" id="358040"/>
    <lineage>
        <taxon>Eukaryota</taxon>
        <taxon>Metazoa</taxon>
        <taxon>Ecdysozoa</taxon>
        <taxon>Nematoda</taxon>
        <taxon>Chromadorea</taxon>
        <taxon>Rhabditida</taxon>
        <taxon>Rhabditina</taxon>
        <taxon>Diplogasteromorpha</taxon>
        <taxon>Diplogasteroidea</taxon>
        <taxon>Neodiplogasteridae</taxon>
        <taxon>Pristionchus</taxon>
    </lineage>
</organism>
<name>A0AAV5TA72_9BILA</name>
<reference evidence="1" key="1">
    <citation type="submission" date="2023-10" db="EMBL/GenBank/DDBJ databases">
        <title>Genome assembly of Pristionchus species.</title>
        <authorList>
            <person name="Yoshida K."/>
            <person name="Sommer R.J."/>
        </authorList>
    </citation>
    <scope>NUCLEOTIDE SEQUENCE</scope>
    <source>
        <strain evidence="1">RS0144</strain>
    </source>
</reference>
<accession>A0AAV5TA72</accession>
<evidence type="ECO:0000313" key="2">
    <source>
        <dbReference type="Proteomes" id="UP001432027"/>
    </source>
</evidence>
<dbReference type="EMBL" id="BTSX01000003">
    <property type="protein sequence ID" value="GMS88536.1"/>
    <property type="molecule type" value="Genomic_DNA"/>
</dbReference>
<protein>
    <submittedName>
        <fullName evidence="1">Uncharacterized protein</fullName>
    </submittedName>
</protein>
<evidence type="ECO:0000313" key="1">
    <source>
        <dbReference type="EMBL" id="GMS88536.1"/>
    </source>
</evidence>